<evidence type="ECO:0000256" key="1">
    <source>
        <dbReference type="ARBA" id="ARBA00001576"/>
    </source>
</evidence>
<comment type="catalytic activity">
    <reaction evidence="1 7">
        <text>alpha,alpha-trehalose + H2O = alpha-D-glucose + beta-D-glucose</text>
        <dbReference type="Rhea" id="RHEA:32675"/>
        <dbReference type="ChEBI" id="CHEBI:15377"/>
        <dbReference type="ChEBI" id="CHEBI:15903"/>
        <dbReference type="ChEBI" id="CHEBI:16551"/>
        <dbReference type="ChEBI" id="CHEBI:17925"/>
        <dbReference type="EC" id="3.2.1.28"/>
    </reaction>
</comment>
<evidence type="ECO:0000256" key="4">
    <source>
        <dbReference type="ARBA" id="ARBA00019905"/>
    </source>
</evidence>
<dbReference type="GO" id="GO:0004555">
    <property type="term" value="F:alpha,alpha-trehalase activity"/>
    <property type="evidence" value="ECO:0007669"/>
    <property type="project" value="UniProtKB-EC"/>
</dbReference>
<dbReference type="EC" id="3.2.1.28" evidence="3 7"/>
<feature type="chain" id="PRO_5042944902" description="Trehalase" evidence="8">
    <location>
        <begin position="29"/>
        <end position="578"/>
    </location>
</feature>
<reference evidence="9 10" key="1">
    <citation type="submission" date="2024-03" db="EMBL/GenBank/DDBJ databases">
        <title>The genome assembly and annotation of the cricket Gryllus longicercus Weissman &amp; Gray.</title>
        <authorList>
            <person name="Szrajer S."/>
            <person name="Gray D."/>
            <person name="Ylla G."/>
        </authorList>
    </citation>
    <scope>NUCLEOTIDE SEQUENCE [LARGE SCALE GENOMIC DNA]</scope>
    <source>
        <strain evidence="9">DAG 2021-001</strain>
        <tissue evidence="9">Whole body minus gut</tissue>
    </source>
</reference>
<dbReference type="InterPro" id="IPR008928">
    <property type="entry name" value="6-hairpin_glycosidase_sf"/>
</dbReference>
<evidence type="ECO:0000256" key="8">
    <source>
        <dbReference type="SAM" id="SignalP"/>
    </source>
</evidence>
<evidence type="ECO:0000256" key="7">
    <source>
        <dbReference type="RuleBase" id="RU361180"/>
    </source>
</evidence>
<keyword evidence="5 7" id="KW-0378">Hydrolase</keyword>
<keyword evidence="10" id="KW-1185">Reference proteome</keyword>
<evidence type="ECO:0000256" key="6">
    <source>
        <dbReference type="ARBA" id="ARBA00023295"/>
    </source>
</evidence>
<dbReference type="AlphaFoldDB" id="A0AAN9VD84"/>
<evidence type="ECO:0000313" key="10">
    <source>
        <dbReference type="Proteomes" id="UP001378592"/>
    </source>
</evidence>
<dbReference type="EMBL" id="JAZDUA010000263">
    <property type="protein sequence ID" value="KAK7862705.1"/>
    <property type="molecule type" value="Genomic_DNA"/>
</dbReference>
<dbReference type="PROSITE" id="PS00928">
    <property type="entry name" value="TREHALASE_2"/>
    <property type="match status" value="1"/>
</dbReference>
<evidence type="ECO:0000313" key="9">
    <source>
        <dbReference type="EMBL" id="KAK7862705.1"/>
    </source>
</evidence>
<organism evidence="9 10">
    <name type="scientific">Gryllus longicercus</name>
    <dbReference type="NCBI Taxonomy" id="2509291"/>
    <lineage>
        <taxon>Eukaryota</taxon>
        <taxon>Metazoa</taxon>
        <taxon>Ecdysozoa</taxon>
        <taxon>Arthropoda</taxon>
        <taxon>Hexapoda</taxon>
        <taxon>Insecta</taxon>
        <taxon>Pterygota</taxon>
        <taxon>Neoptera</taxon>
        <taxon>Polyneoptera</taxon>
        <taxon>Orthoptera</taxon>
        <taxon>Ensifera</taxon>
        <taxon>Gryllidea</taxon>
        <taxon>Grylloidea</taxon>
        <taxon>Gryllidae</taxon>
        <taxon>Gryllinae</taxon>
        <taxon>Gryllus</taxon>
    </lineage>
</organism>
<protein>
    <recommendedName>
        <fullName evidence="4 7">Trehalase</fullName>
        <ecNumber evidence="3 7">3.2.1.28</ecNumber>
    </recommendedName>
    <alternativeName>
        <fullName evidence="7">Alpha-trehalose glucohydrolase</fullName>
    </alternativeName>
</protein>
<dbReference type="PRINTS" id="PR00744">
    <property type="entry name" value="GLHYDRLASE37"/>
</dbReference>
<evidence type="ECO:0000256" key="5">
    <source>
        <dbReference type="ARBA" id="ARBA00022801"/>
    </source>
</evidence>
<comment type="similarity">
    <text evidence="2 7">Belongs to the glycosyl hydrolase 37 family.</text>
</comment>
<dbReference type="PANTHER" id="PTHR23403">
    <property type="entry name" value="TREHALASE"/>
    <property type="match status" value="1"/>
</dbReference>
<dbReference type="InterPro" id="IPR001661">
    <property type="entry name" value="Glyco_hydro_37"/>
</dbReference>
<dbReference type="GO" id="GO:0005993">
    <property type="term" value="P:trehalose catabolic process"/>
    <property type="evidence" value="ECO:0007669"/>
    <property type="project" value="TreeGrafter"/>
</dbReference>
<dbReference type="PANTHER" id="PTHR23403:SF1">
    <property type="entry name" value="TREHALASE"/>
    <property type="match status" value="1"/>
</dbReference>
<dbReference type="Pfam" id="PF01204">
    <property type="entry name" value="Trehalase"/>
    <property type="match status" value="1"/>
</dbReference>
<name>A0AAN9VD84_9ORTH</name>
<dbReference type="InterPro" id="IPR018232">
    <property type="entry name" value="Glyco_hydro_37_CS"/>
</dbReference>
<dbReference type="PROSITE" id="PS00927">
    <property type="entry name" value="TREHALASE_1"/>
    <property type="match status" value="1"/>
</dbReference>
<keyword evidence="6 7" id="KW-0326">Glycosidase</keyword>
<dbReference type="SUPFAM" id="SSF48208">
    <property type="entry name" value="Six-hairpin glycosidases"/>
    <property type="match status" value="1"/>
</dbReference>
<gene>
    <name evidence="9" type="ORF">R5R35_000939</name>
</gene>
<dbReference type="InterPro" id="IPR012341">
    <property type="entry name" value="6hp_glycosidase-like_sf"/>
</dbReference>
<proteinExistence type="inferred from homology"/>
<accession>A0AAN9VD84</accession>
<keyword evidence="8" id="KW-0732">Signal</keyword>
<dbReference type="Proteomes" id="UP001378592">
    <property type="component" value="Unassembled WGS sequence"/>
</dbReference>
<feature type="signal peptide" evidence="8">
    <location>
        <begin position="1"/>
        <end position="28"/>
    </location>
</feature>
<evidence type="ECO:0000256" key="2">
    <source>
        <dbReference type="ARBA" id="ARBA00005615"/>
    </source>
</evidence>
<comment type="caution">
    <text evidence="9">The sequence shown here is derived from an EMBL/GenBank/DDBJ whole genome shotgun (WGS) entry which is preliminary data.</text>
</comment>
<evidence type="ECO:0000256" key="3">
    <source>
        <dbReference type="ARBA" id="ARBA00012757"/>
    </source>
</evidence>
<sequence>MAALWKLMSVAAACCAVLAAAAPAATTAADFYASLPPSCDSQIYCQGDLLRVIQNAHLYTDSKTFIDKKLLQSPDDTLADFDAFMQTYKNAPTNAQIQSFVDAHFADGDELVAVDLEDWVEQPALLGRIADPQLRDWASQLNVIWKSLSRKVNDTIKDNSDRYSIIYVPNHFVVPGGRFRELYYWDTYWVVRGLILSDMSSTIKGILENFFYLLDNYGIIPNGARVYYLQRTQPPLLTPMVYEYYQATKDAAFVRDHIALLERELEFWLKNRTLQVNKDGKTYTLAHYYAPSKGPRPESYWEDYTNGEIFADEDRKEEFYVDLKSAAESGWDFSSRWFITDGTDEGNLTAIHTKYIVPVDINAFVYYHADLLSQLHSELGDVDKAASYKQIATQLQEAITAVLWNDELGSWFDYDLLNNKQRTYFYPSNMAPLWTKAYDPANTVQIARKATAYLKSQMLLDFPGGIPMSLKNSGQQWDLPNAWPPLQHIVIRGLQDTQEPSAQELAFELAQHWIASNFKAFQDTHEMFEKYDAELFGKYGGGGEYVVQSGFGWTNGVALDFLNMWSDRLVANTTFSSE</sequence>
<dbReference type="Gene3D" id="1.50.10.10">
    <property type="match status" value="1"/>
</dbReference>